<feature type="compositionally biased region" description="Pro residues" evidence="1">
    <location>
        <begin position="298"/>
        <end position="309"/>
    </location>
</feature>
<feature type="region of interest" description="Disordered" evidence="1">
    <location>
        <begin position="1"/>
        <end position="57"/>
    </location>
</feature>
<feature type="region of interest" description="Disordered" evidence="1">
    <location>
        <begin position="207"/>
        <end position="412"/>
    </location>
</feature>
<evidence type="ECO:0000256" key="1">
    <source>
        <dbReference type="SAM" id="MobiDB-lite"/>
    </source>
</evidence>
<sequence>MAPGYRTTATNTRRGNRSGFAEHDDFEGLPVRQWRKEEVTFAPSPEREEDKKDDIWAEELPHGMPKDTHLLPQHSQELLKLARSGKLYRKRPLDDEDADTDGLPGDKLEKKDSAVDEGFRVKIWRPVPRNIEEPTISYLAPRKKGAIMLPSKALGTQQTTGPSVVRATVRKFDAAGNSYMQTVNLAEGQPVDGEIISTSVVPAPEVAAETPQAVATPGVKMEQDDGSRNLGDVEMMESSVLDDDNGDGGSGNDDDGDGDESGTPATANEDQEMKDAPSQATSESAAEPAPTSAAAPQQPGPNLAPPPLDTSPSRVEGSPLKNVTLRSPTETEQISPIATTATNADFGLTEMPGEPTLSLQPSPTEPQQPTLLSQPTLTSLPSRASVTEEPVADVQPSELVAPTSAEIAPEDTMGVVAITSSEPVATSSTASLLEQTGVLPAAVEQLPLADDTAPEPATEDIPLLSSEEPMPGQASGPAAEQQPATEQEPVTEQELVTEQEPATEEEPVTEQEPATEQQPPPPAAVAAAEPQAPLLEIAHTDDGTDDSGFDVLGSLTASLNQQAEEDAPPAVPAAPECLV</sequence>
<evidence type="ECO:0000313" key="3">
    <source>
        <dbReference type="Proteomes" id="UP000078559"/>
    </source>
</evidence>
<feature type="compositionally biased region" description="Low complexity" evidence="1">
    <location>
        <begin position="367"/>
        <end position="382"/>
    </location>
</feature>
<feature type="region of interest" description="Disordered" evidence="1">
    <location>
        <begin position="443"/>
        <end position="579"/>
    </location>
</feature>
<feature type="compositionally biased region" description="Acidic residues" evidence="1">
    <location>
        <begin position="240"/>
        <end position="260"/>
    </location>
</feature>
<feature type="region of interest" description="Disordered" evidence="1">
    <location>
        <begin position="89"/>
        <end position="112"/>
    </location>
</feature>
<feature type="compositionally biased region" description="Low complexity" evidence="1">
    <location>
        <begin position="276"/>
        <end position="297"/>
    </location>
</feature>
<feature type="compositionally biased region" description="Acidic residues" evidence="1">
    <location>
        <begin position="489"/>
        <end position="509"/>
    </location>
</feature>
<organism evidence="2 3">
    <name type="scientific">Cytospora mali</name>
    <name type="common">Apple Valsa canker fungus</name>
    <name type="synonym">Valsa mali</name>
    <dbReference type="NCBI Taxonomy" id="578113"/>
    <lineage>
        <taxon>Eukaryota</taxon>
        <taxon>Fungi</taxon>
        <taxon>Dikarya</taxon>
        <taxon>Ascomycota</taxon>
        <taxon>Pezizomycotina</taxon>
        <taxon>Sordariomycetes</taxon>
        <taxon>Sordariomycetidae</taxon>
        <taxon>Diaporthales</taxon>
        <taxon>Cytosporaceae</taxon>
        <taxon>Cytospora</taxon>
    </lineage>
</organism>
<reference evidence="2" key="1">
    <citation type="submission" date="2014-12" db="EMBL/GenBank/DDBJ databases">
        <title>Genome Sequence of Valsa Canker Pathogens Uncovers a Specific Adaption of Colonization on Woody Bark.</title>
        <authorList>
            <person name="Yin Z."/>
            <person name="Liu H."/>
            <person name="Gao X."/>
            <person name="Li Z."/>
            <person name="Song N."/>
            <person name="Ke X."/>
            <person name="Dai Q."/>
            <person name="Wu Y."/>
            <person name="Sun Y."/>
            <person name="Xu J.-R."/>
            <person name="Kang Z.K."/>
            <person name="Wang L."/>
            <person name="Huang L."/>
        </authorList>
    </citation>
    <scope>NUCLEOTIDE SEQUENCE [LARGE SCALE GENOMIC DNA]</scope>
    <source>
        <strain evidence="2">03-8</strain>
    </source>
</reference>
<name>A0A194VLK2_CYTMA</name>
<accession>A0A194VLK2</accession>
<proteinExistence type="predicted"/>
<feature type="compositionally biased region" description="Low complexity" evidence="1">
    <location>
        <begin position="1"/>
        <end position="13"/>
    </location>
</feature>
<feature type="compositionally biased region" description="Basic and acidic residues" evidence="1">
    <location>
        <begin position="34"/>
        <end position="57"/>
    </location>
</feature>
<dbReference type="OrthoDB" id="275715at2759"/>
<keyword evidence="3" id="KW-1185">Reference proteome</keyword>
<feature type="compositionally biased region" description="Low complexity" evidence="1">
    <location>
        <begin position="524"/>
        <end position="536"/>
    </location>
</feature>
<dbReference type="AlphaFoldDB" id="A0A194VLK2"/>
<dbReference type="Proteomes" id="UP000078559">
    <property type="component" value="Chromosome 1"/>
</dbReference>
<evidence type="ECO:0008006" key="4">
    <source>
        <dbReference type="Google" id="ProtNLM"/>
    </source>
</evidence>
<gene>
    <name evidence="2" type="ORF">VM1G_00494</name>
</gene>
<dbReference type="EMBL" id="CM003098">
    <property type="protein sequence ID" value="KUI64735.1"/>
    <property type="molecule type" value="Genomic_DNA"/>
</dbReference>
<evidence type="ECO:0000313" key="2">
    <source>
        <dbReference type="EMBL" id="KUI64735.1"/>
    </source>
</evidence>
<feature type="compositionally biased region" description="Polar residues" evidence="1">
    <location>
        <begin position="324"/>
        <end position="343"/>
    </location>
</feature>
<protein>
    <recommendedName>
        <fullName evidence="4">Zonadhesin</fullName>
    </recommendedName>
</protein>